<dbReference type="PANTHER" id="PTHR33604">
    <property type="entry name" value="OSJNBA0004B13.7 PROTEIN"/>
    <property type="match status" value="1"/>
</dbReference>
<dbReference type="AlphaFoldDB" id="A0A9P7ANU4"/>
<dbReference type="Gene3D" id="3.90.550.10">
    <property type="entry name" value="Spore Coat Polysaccharide Biosynthesis Protein SpsA, Chain A"/>
    <property type="match status" value="1"/>
</dbReference>
<evidence type="ECO:0000313" key="1">
    <source>
        <dbReference type="EMBL" id="KAG1792572.1"/>
    </source>
</evidence>
<protein>
    <submittedName>
        <fullName evidence="1">Uncharacterized protein</fullName>
    </submittedName>
</protein>
<evidence type="ECO:0000313" key="2">
    <source>
        <dbReference type="Proteomes" id="UP000719766"/>
    </source>
</evidence>
<reference evidence="1" key="1">
    <citation type="journal article" date="2020" name="New Phytol.">
        <title>Comparative genomics reveals dynamic genome evolution in host specialist ectomycorrhizal fungi.</title>
        <authorList>
            <person name="Lofgren L.A."/>
            <person name="Nguyen N.H."/>
            <person name="Vilgalys R."/>
            <person name="Ruytinx J."/>
            <person name="Liao H.L."/>
            <person name="Branco S."/>
            <person name="Kuo A."/>
            <person name="LaButti K."/>
            <person name="Lipzen A."/>
            <person name="Andreopoulos W."/>
            <person name="Pangilinan J."/>
            <person name="Riley R."/>
            <person name="Hundley H."/>
            <person name="Na H."/>
            <person name="Barry K."/>
            <person name="Grigoriev I.V."/>
            <person name="Stajich J.E."/>
            <person name="Kennedy P.G."/>
        </authorList>
    </citation>
    <scope>NUCLEOTIDE SEQUENCE</scope>
    <source>
        <strain evidence="1">S12</strain>
    </source>
</reference>
<organism evidence="1 2">
    <name type="scientific">Suillus plorans</name>
    <dbReference type="NCBI Taxonomy" id="116603"/>
    <lineage>
        <taxon>Eukaryota</taxon>
        <taxon>Fungi</taxon>
        <taxon>Dikarya</taxon>
        <taxon>Basidiomycota</taxon>
        <taxon>Agaricomycotina</taxon>
        <taxon>Agaricomycetes</taxon>
        <taxon>Agaricomycetidae</taxon>
        <taxon>Boletales</taxon>
        <taxon>Suillineae</taxon>
        <taxon>Suillaceae</taxon>
        <taxon>Suillus</taxon>
    </lineage>
</organism>
<dbReference type="EMBL" id="JABBWE010000035">
    <property type="protein sequence ID" value="KAG1792572.1"/>
    <property type="molecule type" value="Genomic_DNA"/>
</dbReference>
<dbReference type="PANTHER" id="PTHR33604:SF3">
    <property type="entry name" value="OSJNBA0004B13.7 PROTEIN"/>
    <property type="match status" value="1"/>
</dbReference>
<comment type="caution">
    <text evidence="1">The sequence shown here is derived from an EMBL/GenBank/DDBJ whole genome shotgun (WGS) entry which is preliminary data.</text>
</comment>
<dbReference type="RefSeq" id="XP_041159151.1">
    <property type="nucleotide sequence ID" value="XM_041303162.1"/>
</dbReference>
<dbReference type="GeneID" id="64596926"/>
<name>A0A9P7ANU4_9AGAM</name>
<dbReference type="OrthoDB" id="2020070at2759"/>
<dbReference type="InterPro" id="IPR029044">
    <property type="entry name" value="Nucleotide-diphossugar_trans"/>
</dbReference>
<sequence>MMARHKRPNKQQPSCKVPLSRTKPLFFLSLFAAVLWLWMPNHSKSDVSDKVNDVLRTPMNLSTSLIENDSLTAMLPVLPHSFEGLEALLSPFLVPSDTVREVFLVCPQTILSDTRRLLKKILSYNDAVDHPNISLLPYTSSSFYNSTLTSAAFGVRTEWVLVLDSHGLRGLSSGQQAYLLSPLSISLPVGPNGFLRFPANFSRILATSDFEPAEYLIPPFVAPTYLFPRMFSHLADSDPWLAFGVHVAKTHLEKIGGLVLPSDISNLQCCEQNFHLPSLETTRIEHNQTRILSADNNSRTQKRPTSALGHLVLAVPHLEDLRAFMPVVCRLQSVGHTISVLLYQASSSDTIYCSSEDCALQCSTLSHTAPTLHSWLDSLDASPDVIFALDIHDFLSATFTMVLLREPYRKTTFIRLPRADIPHSEWIGSLTLRELRNWNVPEITISVITDHRPHSLQRLLTSLTRARYFGERIGLRINLEQTADFETLRVIQDFEWPHGDVFVHRRVIHGGLLPAVVESWYPNSNDSYGLLFEDDIEVSPLFFAWIKMTVLRYRYGGPENISPSVFGVSLYQQKMIELRPEGRRSFDARALFTTDGILNPSTPYLSQIPCSWGAVYFPEHWREFHDYLSIRLSEYSMKIQENVIPDIRSNKWVKSWKKYFIELVYLRGYVMLYPNYANFTSLSTNHLEIGSHVKDQPEEEYLRKKALFMLPLMPLTNALLPLFPGLLDLPEQKLPSLSSLPVLDLMGKPCLASELLERGTKRRTELTGCSATISLTYDARELMCLEEFT</sequence>
<dbReference type="SUPFAM" id="SSF53448">
    <property type="entry name" value="Nucleotide-diphospho-sugar transferases"/>
    <property type="match status" value="1"/>
</dbReference>
<proteinExistence type="predicted"/>
<accession>A0A9P7ANU4</accession>
<gene>
    <name evidence="1" type="ORF">HD556DRAFT_1378688</name>
</gene>
<dbReference type="Proteomes" id="UP000719766">
    <property type="component" value="Unassembled WGS sequence"/>
</dbReference>
<keyword evidence="2" id="KW-1185">Reference proteome</keyword>